<gene>
    <name evidence="2" type="ORF">HRJ53_20770</name>
</gene>
<keyword evidence="3" id="KW-1185">Reference proteome</keyword>
<dbReference type="AlphaFoldDB" id="A0A7V8NTW2"/>
<evidence type="ECO:0000313" key="3">
    <source>
        <dbReference type="Proteomes" id="UP000567293"/>
    </source>
</evidence>
<proteinExistence type="predicted"/>
<accession>A0A7V8NTW2</accession>
<feature type="transmembrane region" description="Helical" evidence="1">
    <location>
        <begin position="234"/>
        <end position="256"/>
    </location>
</feature>
<feature type="transmembrane region" description="Helical" evidence="1">
    <location>
        <begin position="210"/>
        <end position="228"/>
    </location>
</feature>
<reference evidence="2" key="1">
    <citation type="submission" date="2020-06" db="EMBL/GenBank/DDBJ databases">
        <title>Legume-microbial interactions unlock mineral nutrients during tropical forest succession.</title>
        <authorList>
            <person name="Epihov D.Z."/>
        </authorList>
    </citation>
    <scope>NUCLEOTIDE SEQUENCE [LARGE SCALE GENOMIC DNA]</scope>
    <source>
        <strain evidence="2">Pan2503</strain>
    </source>
</reference>
<feature type="transmembrane region" description="Helical" evidence="1">
    <location>
        <begin position="110"/>
        <end position="130"/>
    </location>
</feature>
<feature type="transmembrane region" description="Helical" evidence="1">
    <location>
        <begin position="178"/>
        <end position="198"/>
    </location>
</feature>
<feature type="transmembrane region" description="Helical" evidence="1">
    <location>
        <begin position="59"/>
        <end position="83"/>
    </location>
</feature>
<feature type="transmembrane region" description="Helical" evidence="1">
    <location>
        <begin position="28"/>
        <end position="53"/>
    </location>
</feature>
<organism evidence="2 3">
    <name type="scientific">Candidatus Acidiferrum panamense</name>
    <dbReference type="NCBI Taxonomy" id="2741543"/>
    <lineage>
        <taxon>Bacteria</taxon>
        <taxon>Pseudomonadati</taxon>
        <taxon>Acidobacteriota</taxon>
        <taxon>Terriglobia</taxon>
        <taxon>Candidatus Acidiferrales</taxon>
        <taxon>Candidatus Acidiferrum</taxon>
    </lineage>
</organism>
<protein>
    <submittedName>
        <fullName evidence="2">Uncharacterized protein</fullName>
    </submittedName>
</protein>
<comment type="caution">
    <text evidence="2">The sequence shown here is derived from an EMBL/GenBank/DDBJ whole genome shotgun (WGS) entry which is preliminary data.</text>
</comment>
<dbReference type="Proteomes" id="UP000567293">
    <property type="component" value="Unassembled WGS sequence"/>
</dbReference>
<dbReference type="EMBL" id="JACDQQ010001998">
    <property type="protein sequence ID" value="MBA0087425.1"/>
    <property type="molecule type" value="Genomic_DNA"/>
</dbReference>
<keyword evidence="1" id="KW-1133">Transmembrane helix</keyword>
<evidence type="ECO:0000256" key="1">
    <source>
        <dbReference type="SAM" id="Phobius"/>
    </source>
</evidence>
<name>A0A7V8NTW2_9BACT</name>
<keyword evidence="1" id="KW-0812">Transmembrane</keyword>
<evidence type="ECO:0000313" key="2">
    <source>
        <dbReference type="EMBL" id="MBA0087425.1"/>
    </source>
</evidence>
<keyword evidence="1" id="KW-0472">Membrane</keyword>
<sequence>MIAFGYLALMLAMFEPWAELRESTRKKLAWTFLLGAWLLPIGVFLIHYVGLAYSPLQAIGWASIFADFGGVLVILASLGYLFGVARHLRQPERTAPVDGLLGDRCAAGRVLFAGGLALVLFGFLDGAYYAGVDLYRHEVLDYSLLSEMTITSAAKNVAAVDTAVGEYGELAGEKAVDIAAHAHAIEFGLLAMLLGFFQPYVRLRESWKRNWAWLLLLGSLVLPVFVLLELKLGLLAGGIADVGGGLVILALLAMWIGIVRYTGEIDAGYVSMGARG</sequence>